<keyword evidence="3" id="KW-1185">Reference proteome</keyword>
<gene>
    <name evidence="2" type="primary">tdcF</name>
    <name evidence="2" type="ORF">AMETH_6026</name>
</gene>
<dbReference type="Proteomes" id="UP000062973">
    <property type="component" value="Chromosome"/>
</dbReference>
<reference evidence="2 3" key="1">
    <citation type="submission" date="2014-07" db="EMBL/GenBank/DDBJ databases">
        <title>Whole Genome Sequence of the Amycolatopsis methanolica 239.</title>
        <authorList>
            <person name="Tang B."/>
        </authorList>
    </citation>
    <scope>NUCLEOTIDE SEQUENCE [LARGE SCALE GENOMIC DNA]</scope>
    <source>
        <strain evidence="2 3">239</strain>
    </source>
</reference>
<comment type="similarity">
    <text evidence="1">Belongs to the RutC family.</text>
</comment>
<dbReference type="Pfam" id="PF01042">
    <property type="entry name" value="Ribonuc_L-PSP"/>
    <property type="match status" value="1"/>
</dbReference>
<name>A0A076MZV6_AMYME</name>
<dbReference type="OrthoDB" id="9815126at2"/>
<dbReference type="PANTHER" id="PTHR11803:SF58">
    <property type="entry name" value="PROTEIN HMF1-RELATED"/>
    <property type="match status" value="1"/>
</dbReference>
<dbReference type="EMBL" id="CP009110">
    <property type="protein sequence ID" value="AIJ26118.1"/>
    <property type="molecule type" value="Genomic_DNA"/>
</dbReference>
<dbReference type="InterPro" id="IPR035959">
    <property type="entry name" value="RutC-like_sf"/>
</dbReference>
<dbReference type="eggNOG" id="COG0251">
    <property type="taxonomic scope" value="Bacteria"/>
</dbReference>
<proteinExistence type="inferred from homology"/>
<dbReference type="GO" id="GO:0005829">
    <property type="term" value="C:cytosol"/>
    <property type="evidence" value="ECO:0007669"/>
    <property type="project" value="TreeGrafter"/>
</dbReference>
<evidence type="ECO:0000313" key="2">
    <source>
        <dbReference type="EMBL" id="AIJ26118.1"/>
    </source>
</evidence>
<dbReference type="RefSeq" id="WP_017984954.1">
    <property type="nucleotide sequence ID" value="NZ_AQUL01000001.1"/>
</dbReference>
<sequence length="149" mass="15349">MPPADASVVIPPAPCPWADGAEYSQSLRVGEFVFVSGQGGFDQSGTVVVGGMAAQTRQVLDNLSVILAQHGLSLASVIRLGVHIADPADYVVFQSVRREYFSPPWPVSTAVCSGLLVEGMRIEIDAVASVTAARHGTAGTEDPTAAGGA</sequence>
<organism evidence="2 3">
    <name type="scientific">Amycolatopsis methanolica 239</name>
    <dbReference type="NCBI Taxonomy" id="1068978"/>
    <lineage>
        <taxon>Bacteria</taxon>
        <taxon>Bacillati</taxon>
        <taxon>Actinomycetota</taxon>
        <taxon>Actinomycetes</taxon>
        <taxon>Pseudonocardiales</taxon>
        <taxon>Pseudonocardiaceae</taxon>
        <taxon>Amycolatopsis</taxon>
        <taxon>Amycolatopsis methanolica group</taxon>
    </lineage>
</organism>
<dbReference type="GO" id="GO:0019239">
    <property type="term" value="F:deaminase activity"/>
    <property type="evidence" value="ECO:0007669"/>
    <property type="project" value="TreeGrafter"/>
</dbReference>
<dbReference type="InterPro" id="IPR006175">
    <property type="entry name" value="YjgF/YER057c/UK114"/>
</dbReference>
<dbReference type="PANTHER" id="PTHR11803">
    <property type="entry name" value="2-IMINOBUTANOATE/2-IMINOPROPANOATE DEAMINASE RIDA"/>
    <property type="match status" value="1"/>
</dbReference>
<evidence type="ECO:0000313" key="3">
    <source>
        <dbReference type="Proteomes" id="UP000062973"/>
    </source>
</evidence>
<protein>
    <submittedName>
        <fullName evidence="2">Translation initiation inhibitor</fullName>
    </submittedName>
</protein>
<evidence type="ECO:0000256" key="1">
    <source>
        <dbReference type="ARBA" id="ARBA00010552"/>
    </source>
</evidence>
<dbReference type="SUPFAM" id="SSF55298">
    <property type="entry name" value="YjgF-like"/>
    <property type="match status" value="1"/>
</dbReference>
<dbReference type="KEGG" id="amq:AMETH_6026"/>
<dbReference type="STRING" id="1068978.AMETH_6026"/>
<dbReference type="AlphaFoldDB" id="A0A076MZV6"/>
<accession>A0A076MZV6</accession>
<dbReference type="CDD" id="cd00448">
    <property type="entry name" value="YjgF_YER057c_UK114_family"/>
    <property type="match status" value="1"/>
</dbReference>
<dbReference type="HOGENOM" id="CLU_100715_7_3_11"/>
<dbReference type="PATRIC" id="fig|1068978.7.peg.6472"/>
<dbReference type="Gene3D" id="3.30.1330.40">
    <property type="entry name" value="RutC-like"/>
    <property type="match status" value="1"/>
</dbReference>